<dbReference type="NCBIfam" id="TIGR01930">
    <property type="entry name" value="AcCoA-C-Actrans"/>
    <property type="match status" value="1"/>
</dbReference>
<sequence length="404" mass="42182">MSTEAYVYDAIRTPRGRGKATGALHGTKPIDLVVGLIHELRRRFPGLDPAAVDDIVLGVVSPVGDQGSDIAKTAAIAAGLPDTVAGVQENRFCASGLEAVNLAAAKVRSGWEDLVLAGGVESMSRVKMGSDGGAWAVDPMTNFETGFVPQGIGADLIATIEGFTRHDVDSYAALSQERAAEAWKDGRFDRSVVPVRDRNGLTVLDHDEHIRPGTTPETLAGLKPSFAAVGEAGGFDAVALQQYHWVEKIDHVHHAGNSSGIVDGAALVAIGSRETGERYGLAPRARILSAAVSGADPTIMLTGPAPACRKALAKAGLSIEDIDLVEMNEAFAAVVLRFARDMGLPLDKVNVNGGAIAMGHPLGATGAMLLGTVIDELERRELRYGLVTLCVGGGMGIATVVERL</sequence>
<evidence type="ECO:0000313" key="8">
    <source>
        <dbReference type="Proteomes" id="UP001611548"/>
    </source>
</evidence>
<feature type="domain" description="Thiolase N-terminal" evidence="5">
    <location>
        <begin position="6"/>
        <end position="231"/>
    </location>
</feature>
<dbReference type="PROSITE" id="PS00099">
    <property type="entry name" value="THIOLASE_3"/>
    <property type="match status" value="1"/>
</dbReference>
<evidence type="ECO:0000256" key="2">
    <source>
        <dbReference type="ARBA" id="ARBA00022679"/>
    </source>
</evidence>
<dbReference type="Pfam" id="PF00108">
    <property type="entry name" value="Thiolase_N"/>
    <property type="match status" value="1"/>
</dbReference>
<evidence type="ECO:0000313" key="7">
    <source>
        <dbReference type="EMBL" id="MFI1963036.1"/>
    </source>
</evidence>
<keyword evidence="8" id="KW-1185">Reference proteome</keyword>
<reference evidence="7 8" key="1">
    <citation type="submission" date="2024-10" db="EMBL/GenBank/DDBJ databases">
        <title>The Natural Products Discovery Center: Release of the First 8490 Sequenced Strains for Exploring Actinobacteria Biosynthetic Diversity.</title>
        <authorList>
            <person name="Kalkreuter E."/>
            <person name="Kautsar S.A."/>
            <person name="Yang D."/>
            <person name="Bader C.D."/>
            <person name="Teijaro C.N."/>
            <person name="Fluegel L."/>
            <person name="Davis C.M."/>
            <person name="Simpson J.R."/>
            <person name="Lauterbach L."/>
            <person name="Steele A.D."/>
            <person name="Gui C."/>
            <person name="Meng S."/>
            <person name="Li G."/>
            <person name="Viehrig K."/>
            <person name="Ye F."/>
            <person name="Su P."/>
            <person name="Kiefer A.F."/>
            <person name="Nichols A."/>
            <person name="Cepeda A.J."/>
            <person name="Yan W."/>
            <person name="Fan B."/>
            <person name="Jiang Y."/>
            <person name="Adhikari A."/>
            <person name="Zheng C.-J."/>
            <person name="Schuster L."/>
            <person name="Cowan T.M."/>
            <person name="Smanski M.J."/>
            <person name="Chevrette M.G."/>
            <person name="De Carvalho L.P.S."/>
            <person name="Shen B."/>
        </authorList>
    </citation>
    <scope>NUCLEOTIDE SEQUENCE [LARGE SCALE GENOMIC DNA]</scope>
    <source>
        <strain evidence="7 8">NPDC020327</strain>
    </source>
</reference>
<dbReference type="InterPro" id="IPR016039">
    <property type="entry name" value="Thiolase-like"/>
</dbReference>
<dbReference type="RefSeq" id="WP_398717967.1">
    <property type="nucleotide sequence ID" value="NZ_JBIRWE010000001.1"/>
</dbReference>
<dbReference type="InterPro" id="IPR020616">
    <property type="entry name" value="Thiolase_N"/>
</dbReference>
<keyword evidence="2 4" id="KW-0808">Transferase</keyword>
<feature type="domain" description="Thiolase C-terminal" evidence="6">
    <location>
        <begin position="282"/>
        <end position="403"/>
    </location>
</feature>
<dbReference type="EMBL" id="JBIRWE010000001">
    <property type="protein sequence ID" value="MFI1963036.1"/>
    <property type="molecule type" value="Genomic_DNA"/>
</dbReference>
<comment type="similarity">
    <text evidence="1 4">Belongs to the thiolase-like superfamily. Thiolase family.</text>
</comment>
<organism evidence="7 8">
    <name type="scientific">Streptomyces pathocidini</name>
    <dbReference type="NCBI Taxonomy" id="1650571"/>
    <lineage>
        <taxon>Bacteria</taxon>
        <taxon>Bacillati</taxon>
        <taxon>Actinomycetota</taxon>
        <taxon>Actinomycetes</taxon>
        <taxon>Kitasatosporales</taxon>
        <taxon>Streptomycetaceae</taxon>
        <taxon>Streptomyces</taxon>
    </lineage>
</organism>
<dbReference type="SUPFAM" id="SSF53901">
    <property type="entry name" value="Thiolase-like"/>
    <property type="match status" value="2"/>
</dbReference>
<protein>
    <submittedName>
        <fullName evidence="7">Acetyl-CoA C-acetyltransferase</fullName>
        <ecNumber evidence="7">2.3.1.9</ecNumber>
    </submittedName>
</protein>
<dbReference type="PIRSF" id="PIRSF000429">
    <property type="entry name" value="Ac-CoA_Ac_transf"/>
    <property type="match status" value="1"/>
</dbReference>
<dbReference type="Proteomes" id="UP001611548">
    <property type="component" value="Unassembled WGS sequence"/>
</dbReference>
<comment type="caution">
    <text evidence="7">The sequence shown here is derived from an EMBL/GenBank/DDBJ whole genome shotgun (WGS) entry which is preliminary data.</text>
</comment>
<dbReference type="PANTHER" id="PTHR43365:SF1">
    <property type="entry name" value="ACETYL-COA C-ACYLTRANSFERASE"/>
    <property type="match status" value="1"/>
</dbReference>
<evidence type="ECO:0000256" key="4">
    <source>
        <dbReference type="RuleBase" id="RU003557"/>
    </source>
</evidence>
<dbReference type="EC" id="2.3.1.9" evidence="7"/>
<dbReference type="Gene3D" id="3.40.47.10">
    <property type="match status" value="2"/>
</dbReference>
<proteinExistence type="inferred from homology"/>
<dbReference type="InterPro" id="IPR020613">
    <property type="entry name" value="Thiolase_CS"/>
</dbReference>
<dbReference type="InterPro" id="IPR020617">
    <property type="entry name" value="Thiolase_C"/>
</dbReference>
<dbReference type="InterPro" id="IPR002155">
    <property type="entry name" value="Thiolase"/>
</dbReference>
<dbReference type="NCBIfam" id="NF006090">
    <property type="entry name" value="PRK08242.1"/>
    <property type="match status" value="1"/>
</dbReference>
<evidence type="ECO:0000259" key="5">
    <source>
        <dbReference type="Pfam" id="PF00108"/>
    </source>
</evidence>
<keyword evidence="3 4" id="KW-0012">Acyltransferase</keyword>
<dbReference type="PROSITE" id="PS00737">
    <property type="entry name" value="THIOLASE_2"/>
    <property type="match status" value="1"/>
</dbReference>
<evidence type="ECO:0000256" key="3">
    <source>
        <dbReference type="ARBA" id="ARBA00023315"/>
    </source>
</evidence>
<dbReference type="CDD" id="cd00751">
    <property type="entry name" value="thiolase"/>
    <property type="match status" value="1"/>
</dbReference>
<evidence type="ECO:0000256" key="1">
    <source>
        <dbReference type="ARBA" id="ARBA00010982"/>
    </source>
</evidence>
<dbReference type="Pfam" id="PF02803">
    <property type="entry name" value="Thiolase_C"/>
    <property type="match status" value="1"/>
</dbReference>
<dbReference type="PANTHER" id="PTHR43365">
    <property type="entry name" value="BLR7806 PROTEIN"/>
    <property type="match status" value="1"/>
</dbReference>
<dbReference type="GO" id="GO:0003985">
    <property type="term" value="F:acetyl-CoA C-acetyltransferase activity"/>
    <property type="evidence" value="ECO:0007669"/>
    <property type="project" value="UniProtKB-EC"/>
</dbReference>
<accession>A0ABW7UN60</accession>
<evidence type="ECO:0000259" key="6">
    <source>
        <dbReference type="Pfam" id="PF02803"/>
    </source>
</evidence>
<dbReference type="InterPro" id="IPR020610">
    <property type="entry name" value="Thiolase_AS"/>
</dbReference>
<name>A0ABW7UN60_9ACTN</name>
<gene>
    <name evidence="7" type="ORF">ACH429_02650</name>
</gene>